<evidence type="ECO:0008006" key="2">
    <source>
        <dbReference type="Google" id="ProtNLM"/>
    </source>
</evidence>
<dbReference type="InterPro" id="IPR027417">
    <property type="entry name" value="P-loop_NTPase"/>
</dbReference>
<organism evidence="1">
    <name type="scientific">uncultured Rubrobacteraceae bacterium</name>
    <dbReference type="NCBI Taxonomy" id="349277"/>
    <lineage>
        <taxon>Bacteria</taxon>
        <taxon>Bacillati</taxon>
        <taxon>Actinomycetota</taxon>
        <taxon>Rubrobacteria</taxon>
        <taxon>Rubrobacterales</taxon>
        <taxon>Rubrobacteraceae</taxon>
        <taxon>environmental samples</taxon>
    </lineage>
</organism>
<dbReference type="Gene3D" id="3.40.50.300">
    <property type="entry name" value="P-loop containing nucleotide triphosphate hydrolases"/>
    <property type="match status" value="1"/>
</dbReference>
<name>A0A6J4Q1Z7_9ACTN</name>
<sequence>MLLAPGKGFVFLATPKTASTSIEHAFRPHADVFMKSNPFKHTRYAHFQRFLQPWLNSEGFPRGSYEVVCVVREPIDWLASWWRYRSRGELANPSCRNHPNYAGHLSFEQFVRAYMDGEAQFAQVGRQAKFVRPRGGQAGVDRLFRYDRLNLLVAYLCEKVGEEVKIGTSNVSPRRSVYLSEECERELREFFAPEYRIYEGAIAEWVPGTVGRADG</sequence>
<dbReference type="EMBL" id="CADCUZ010000134">
    <property type="protein sequence ID" value="CAA9431785.1"/>
    <property type="molecule type" value="Genomic_DNA"/>
</dbReference>
<dbReference type="SUPFAM" id="SSF52540">
    <property type="entry name" value="P-loop containing nucleoside triphosphate hydrolases"/>
    <property type="match status" value="1"/>
</dbReference>
<gene>
    <name evidence="1" type="ORF">AVDCRST_MAG55-2711</name>
</gene>
<protein>
    <recommendedName>
        <fullName evidence="2">Gamma-glutamyl kinase</fullName>
    </recommendedName>
</protein>
<accession>A0A6J4Q1Z7</accession>
<proteinExistence type="predicted"/>
<evidence type="ECO:0000313" key="1">
    <source>
        <dbReference type="EMBL" id="CAA9431785.1"/>
    </source>
</evidence>
<reference evidence="1" key="1">
    <citation type="submission" date="2020-02" db="EMBL/GenBank/DDBJ databases">
        <authorList>
            <person name="Meier V. D."/>
        </authorList>
    </citation>
    <scope>NUCLEOTIDE SEQUENCE</scope>
    <source>
        <strain evidence="1">AVDCRST_MAG55</strain>
    </source>
</reference>
<dbReference type="AlphaFoldDB" id="A0A6J4Q1Z7"/>